<evidence type="ECO:0000256" key="1">
    <source>
        <dbReference type="SAM" id="Phobius"/>
    </source>
</evidence>
<name>A0A4S8MWQ6_DENBC</name>
<feature type="transmembrane region" description="Helical" evidence="1">
    <location>
        <begin position="25"/>
        <end position="48"/>
    </location>
</feature>
<reference evidence="2 3" key="1">
    <citation type="journal article" date="2019" name="Nat. Ecol. Evol.">
        <title>Megaphylogeny resolves global patterns of mushroom evolution.</title>
        <authorList>
            <person name="Varga T."/>
            <person name="Krizsan K."/>
            <person name="Foldi C."/>
            <person name="Dima B."/>
            <person name="Sanchez-Garcia M."/>
            <person name="Sanchez-Ramirez S."/>
            <person name="Szollosi G.J."/>
            <person name="Szarkandi J.G."/>
            <person name="Papp V."/>
            <person name="Albert L."/>
            <person name="Andreopoulos W."/>
            <person name="Angelini C."/>
            <person name="Antonin V."/>
            <person name="Barry K.W."/>
            <person name="Bougher N.L."/>
            <person name="Buchanan P."/>
            <person name="Buyck B."/>
            <person name="Bense V."/>
            <person name="Catcheside P."/>
            <person name="Chovatia M."/>
            <person name="Cooper J."/>
            <person name="Damon W."/>
            <person name="Desjardin D."/>
            <person name="Finy P."/>
            <person name="Geml J."/>
            <person name="Haridas S."/>
            <person name="Hughes K."/>
            <person name="Justo A."/>
            <person name="Karasinski D."/>
            <person name="Kautmanova I."/>
            <person name="Kiss B."/>
            <person name="Kocsube S."/>
            <person name="Kotiranta H."/>
            <person name="LaButti K.M."/>
            <person name="Lechner B.E."/>
            <person name="Liimatainen K."/>
            <person name="Lipzen A."/>
            <person name="Lukacs Z."/>
            <person name="Mihaltcheva S."/>
            <person name="Morgado L.N."/>
            <person name="Niskanen T."/>
            <person name="Noordeloos M.E."/>
            <person name="Ohm R.A."/>
            <person name="Ortiz-Santana B."/>
            <person name="Ovrebo C."/>
            <person name="Racz N."/>
            <person name="Riley R."/>
            <person name="Savchenko A."/>
            <person name="Shiryaev A."/>
            <person name="Soop K."/>
            <person name="Spirin V."/>
            <person name="Szebenyi C."/>
            <person name="Tomsovsky M."/>
            <person name="Tulloss R.E."/>
            <person name="Uehling J."/>
            <person name="Grigoriev I.V."/>
            <person name="Vagvolgyi C."/>
            <person name="Papp T."/>
            <person name="Martin F.M."/>
            <person name="Miettinen O."/>
            <person name="Hibbett D.S."/>
            <person name="Nagy L.G."/>
        </authorList>
    </citation>
    <scope>NUCLEOTIDE SEQUENCE [LARGE SCALE GENOMIC DNA]</scope>
    <source>
        <strain evidence="2 3">CBS 962.96</strain>
    </source>
</reference>
<dbReference type="EMBL" id="ML179039">
    <property type="protein sequence ID" value="THV07159.1"/>
    <property type="molecule type" value="Genomic_DNA"/>
</dbReference>
<dbReference type="AlphaFoldDB" id="A0A4S8MWQ6"/>
<keyword evidence="1" id="KW-0812">Transmembrane</keyword>
<feature type="transmembrane region" description="Helical" evidence="1">
    <location>
        <begin position="92"/>
        <end position="116"/>
    </location>
</feature>
<proteinExistence type="predicted"/>
<keyword evidence="1" id="KW-1133">Transmembrane helix</keyword>
<evidence type="ECO:0000313" key="2">
    <source>
        <dbReference type="EMBL" id="THV07159.1"/>
    </source>
</evidence>
<keyword evidence="1" id="KW-0472">Membrane</keyword>
<gene>
    <name evidence="2" type="ORF">K435DRAFT_833833</name>
</gene>
<protein>
    <submittedName>
        <fullName evidence="2">Uncharacterized protein</fullName>
    </submittedName>
</protein>
<sequence length="205" mass="22812">MLSGKTHGVLSMVFVMSVHQNRMSFFFVGLLVNFVTDLIIIYRMYIIWGYRRKIVLPPLAMSCLNHAWRIWKITQQVKTLVKPSVWRRYHHVAAIILESGIAYTIVHIALIVLVVAENNIPVTIIPLFAPVAATVPTVIIVRAGLGVAVENAGAMATSFHVASVVDSRIYTGENHRASTLDDVELQEWGHSGLLEGVGREMGNRL</sequence>
<accession>A0A4S8MWQ6</accession>
<dbReference type="Proteomes" id="UP000297245">
    <property type="component" value="Unassembled WGS sequence"/>
</dbReference>
<evidence type="ECO:0000313" key="3">
    <source>
        <dbReference type="Proteomes" id="UP000297245"/>
    </source>
</evidence>
<organism evidence="2 3">
    <name type="scientific">Dendrothele bispora (strain CBS 962.96)</name>
    <dbReference type="NCBI Taxonomy" id="1314807"/>
    <lineage>
        <taxon>Eukaryota</taxon>
        <taxon>Fungi</taxon>
        <taxon>Dikarya</taxon>
        <taxon>Basidiomycota</taxon>
        <taxon>Agaricomycotina</taxon>
        <taxon>Agaricomycetes</taxon>
        <taxon>Agaricomycetidae</taxon>
        <taxon>Agaricales</taxon>
        <taxon>Agaricales incertae sedis</taxon>
        <taxon>Dendrothele</taxon>
    </lineage>
</organism>
<keyword evidence="3" id="KW-1185">Reference proteome</keyword>
<feature type="transmembrane region" description="Helical" evidence="1">
    <location>
        <begin position="122"/>
        <end position="145"/>
    </location>
</feature>
<dbReference type="OrthoDB" id="3025589at2759"/>